<evidence type="ECO:0000313" key="2">
    <source>
        <dbReference type="EMBL" id="MCV3213248.1"/>
    </source>
</evidence>
<protein>
    <submittedName>
        <fullName evidence="2">DUF5678 domain-containing protein</fullName>
    </submittedName>
</protein>
<evidence type="ECO:0000259" key="1">
    <source>
        <dbReference type="Pfam" id="PF18929"/>
    </source>
</evidence>
<dbReference type="InterPro" id="IPR043734">
    <property type="entry name" value="DUF5678"/>
</dbReference>
<comment type="caution">
    <text evidence="2">The sequence shown here is derived from an EMBL/GenBank/DDBJ whole genome shotgun (WGS) entry which is preliminary data.</text>
</comment>
<reference evidence="2 3" key="1">
    <citation type="submission" date="2022-10" db="EMBL/GenBank/DDBJ databases">
        <title>Identification of biosynthetic pathway for the production of the potent trypsin inhibitor radiosumin.</title>
        <authorList>
            <person name="Fewer D.P."/>
            <person name="Delbaje E."/>
            <person name="Ouyang X."/>
            <person name="Agostino P.D."/>
            <person name="Wahlsten M."/>
            <person name="Jokela J."/>
            <person name="Permi P."/>
            <person name="Haapaniemi E."/>
            <person name="Koistinen H."/>
        </authorList>
    </citation>
    <scope>NUCLEOTIDE SEQUENCE [LARGE SCALE GENOMIC DNA]</scope>
    <source>
        <strain evidence="2 3">NIES-515</strain>
    </source>
</reference>
<dbReference type="Pfam" id="PF18929">
    <property type="entry name" value="DUF5678"/>
    <property type="match status" value="1"/>
</dbReference>
<sequence>MSKTPSQNESREILIWLNQNRQMLLDLYKNQYVAYNANGLIAHSENLRELLQLAEASEQLFAIYLVPRSTASIQIL</sequence>
<accession>A0ABT3AVV5</accession>
<dbReference type="EMBL" id="JAOWRF010000105">
    <property type="protein sequence ID" value="MCV3213248.1"/>
    <property type="molecule type" value="Genomic_DNA"/>
</dbReference>
<proteinExistence type="predicted"/>
<evidence type="ECO:0000313" key="3">
    <source>
        <dbReference type="Proteomes" id="UP001526143"/>
    </source>
</evidence>
<feature type="domain" description="DUF5678" evidence="1">
    <location>
        <begin position="24"/>
        <end position="68"/>
    </location>
</feature>
<gene>
    <name evidence="2" type="ORF">OGM63_06870</name>
</gene>
<dbReference type="RefSeq" id="WP_263744753.1">
    <property type="nucleotide sequence ID" value="NZ_JAOWRF010000105.1"/>
</dbReference>
<dbReference type="Proteomes" id="UP001526143">
    <property type="component" value="Unassembled WGS sequence"/>
</dbReference>
<organism evidence="2 3">
    <name type="scientific">Plectonema radiosum NIES-515</name>
    <dbReference type="NCBI Taxonomy" id="2986073"/>
    <lineage>
        <taxon>Bacteria</taxon>
        <taxon>Bacillati</taxon>
        <taxon>Cyanobacteriota</taxon>
        <taxon>Cyanophyceae</taxon>
        <taxon>Oscillatoriophycideae</taxon>
        <taxon>Oscillatoriales</taxon>
        <taxon>Microcoleaceae</taxon>
        <taxon>Plectonema</taxon>
    </lineage>
</organism>
<name>A0ABT3AVV5_9CYAN</name>
<keyword evidence="3" id="KW-1185">Reference proteome</keyword>